<dbReference type="AlphaFoldDB" id="A0A6G0XA68"/>
<evidence type="ECO:0000256" key="1">
    <source>
        <dbReference type="SAM" id="MobiDB-lite"/>
    </source>
</evidence>
<keyword evidence="3" id="KW-1185">Reference proteome</keyword>
<reference evidence="2 3" key="1">
    <citation type="submission" date="2019-07" db="EMBL/GenBank/DDBJ databases">
        <title>Genomics analysis of Aphanomyces spp. identifies a new class of oomycete effector associated with host adaptation.</title>
        <authorList>
            <person name="Gaulin E."/>
        </authorList>
    </citation>
    <scope>NUCLEOTIDE SEQUENCE [LARGE SCALE GENOMIC DNA]</scope>
    <source>
        <strain evidence="2 3">ATCC 201684</strain>
    </source>
</reference>
<dbReference type="VEuPathDB" id="FungiDB:AeMF1_018571"/>
<feature type="region of interest" description="Disordered" evidence="1">
    <location>
        <begin position="163"/>
        <end position="188"/>
    </location>
</feature>
<accession>A0A6G0XA68</accession>
<gene>
    <name evidence="2" type="ORF">Ae201684_006758</name>
</gene>
<feature type="compositionally biased region" description="Low complexity" evidence="1">
    <location>
        <begin position="170"/>
        <end position="188"/>
    </location>
</feature>
<protein>
    <submittedName>
        <fullName evidence="2">Uncharacterized protein</fullName>
    </submittedName>
</protein>
<sequence length="188" mass="20913">MASPTRFASTIPPLEKRHSFAKSANEGLSMVVLVPYQLGVHRRHVKAAWHQLKNQRRLSFNRKENGFKSIAERRNESELTSMQRWRSLIKSFKASSNVARAVQDSSESAQAEHRALAAQVSALHQLIQALQASATIDVVTMQISPDRSFPTWSHAKLLSEHSMQLTTKESSAPSSKVPTSSPSVQTLL</sequence>
<evidence type="ECO:0000313" key="3">
    <source>
        <dbReference type="Proteomes" id="UP000481153"/>
    </source>
</evidence>
<evidence type="ECO:0000313" key="2">
    <source>
        <dbReference type="EMBL" id="KAF0736946.1"/>
    </source>
</evidence>
<name>A0A6G0XA68_9STRA</name>
<comment type="caution">
    <text evidence="2">The sequence shown here is derived from an EMBL/GenBank/DDBJ whole genome shotgun (WGS) entry which is preliminary data.</text>
</comment>
<dbReference type="EMBL" id="VJMJ01000085">
    <property type="protein sequence ID" value="KAF0736946.1"/>
    <property type="molecule type" value="Genomic_DNA"/>
</dbReference>
<dbReference type="Proteomes" id="UP000481153">
    <property type="component" value="Unassembled WGS sequence"/>
</dbReference>
<proteinExistence type="predicted"/>
<organism evidence="2 3">
    <name type="scientific">Aphanomyces euteiches</name>
    <dbReference type="NCBI Taxonomy" id="100861"/>
    <lineage>
        <taxon>Eukaryota</taxon>
        <taxon>Sar</taxon>
        <taxon>Stramenopiles</taxon>
        <taxon>Oomycota</taxon>
        <taxon>Saprolegniomycetes</taxon>
        <taxon>Saprolegniales</taxon>
        <taxon>Verrucalvaceae</taxon>
        <taxon>Aphanomyces</taxon>
    </lineage>
</organism>